<name>A0ABQ7H9H6_DUNSA</name>
<protein>
    <submittedName>
        <fullName evidence="3">Alpha/Beta hydrolase protein</fullName>
    </submittedName>
</protein>
<comment type="caution">
    <text evidence="3">The sequence shown here is derived from an EMBL/GenBank/DDBJ whole genome shotgun (WGS) entry which is preliminary data.</text>
</comment>
<dbReference type="Pfam" id="PF00561">
    <property type="entry name" value="Abhydrolase_1"/>
    <property type="match status" value="1"/>
</dbReference>
<keyword evidence="4" id="KW-1185">Reference proteome</keyword>
<gene>
    <name evidence="3" type="ORF">DUNSADRAFT_14418</name>
</gene>
<dbReference type="PRINTS" id="PR00111">
    <property type="entry name" value="ABHYDROLASE"/>
</dbReference>
<dbReference type="SUPFAM" id="SSF53474">
    <property type="entry name" value="alpha/beta-Hydrolases"/>
    <property type="match status" value="1"/>
</dbReference>
<dbReference type="Proteomes" id="UP000815325">
    <property type="component" value="Unassembled WGS sequence"/>
</dbReference>
<dbReference type="InterPro" id="IPR000073">
    <property type="entry name" value="AB_hydrolase_1"/>
</dbReference>
<dbReference type="Gene3D" id="3.40.50.1820">
    <property type="entry name" value="alpha/beta hydrolase"/>
    <property type="match status" value="1"/>
</dbReference>
<evidence type="ECO:0000256" key="1">
    <source>
        <dbReference type="ARBA" id="ARBA00022801"/>
    </source>
</evidence>
<evidence type="ECO:0000259" key="2">
    <source>
        <dbReference type="Pfam" id="PF00561"/>
    </source>
</evidence>
<dbReference type="PANTHER" id="PTHR43798">
    <property type="entry name" value="MONOACYLGLYCEROL LIPASE"/>
    <property type="match status" value="1"/>
</dbReference>
<proteinExistence type="predicted"/>
<keyword evidence="1 3" id="KW-0378">Hydrolase</keyword>
<sequence>MHALLAKKKASEVGGKQTTRRPALLFIHGTGGRILSFADAMDILTSEYDIYAVDLPGFSSRSPCAFAQTLRRTGTAADFYCHCIKTFIEKHQLKEVIMVAHSFGGFLGMEFVHRYPELAGKLILVGPAGIFPTHGEKAAYWAVVFKLSLPQSVLRAMGWFGSFALACALRASRAEEAAIESHLANYQLLAAPGGFGDRIVADHVRVGVLSATWNKPVLPLLLASKVPFGFVYGDGDGITPWHVGDTVSKLCGAPIPVCLVNGSGHSPFSASPAQFCTALREAITHACLPGPDANKLALQVPLSSLMAKYDSSYSPYVTSARIKQLYAMLLEVSRLGQVQGVK</sequence>
<organism evidence="3 4">
    <name type="scientific">Dunaliella salina</name>
    <name type="common">Green alga</name>
    <name type="synonym">Protococcus salinus</name>
    <dbReference type="NCBI Taxonomy" id="3046"/>
    <lineage>
        <taxon>Eukaryota</taxon>
        <taxon>Viridiplantae</taxon>
        <taxon>Chlorophyta</taxon>
        <taxon>core chlorophytes</taxon>
        <taxon>Chlorophyceae</taxon>
        <taxon>CS clade</taxon>
        <taxon>Chlamydomonadales</taxon>
        <taxon>Dunaliellaceae</taxon>
        <taxon>Dunaliella</taxon>
    </lineage>
</organism>
<dbReference type="GO" id="GO:0016787">
    <property type="term" value="F:hydrolase activity"/>
    <property type="evidence" value="ECO:0007669"/>
    <property type="project" value="UniProtKB-KW"/>
</dbReference>
<feature type="domain" description="AB hydrolase-1" evidence="2">
    <location>
        <begin position="22"/>
        <end position="268"/>
    </location>
</feature>
<evidence type="ECO:0000313" key="4">
    <source>
        <dbReference type="Proteomes" id="UP000815325"/>
    </source>
</evidence>
<reference evidence="3" key="1">
    <citation type="submission" date="2017-08" db="EMBL/GenBank/DDBJ databases">
        <authorList>
            <person name="Polle J.E."/>
            <person name="Barry K."/>
            <person name="Cushman J."/>
            <person name="Schmutz J."/>
            <person name="Tran D."/>
            <person name="Hathwaick L.T."/>
            <person name="Yim W.C."/>
            <person name="Jenkins J."/>
            <person name="Mckie-Krisberg Z.M."/>
            <person name="Prochnik S."/>
            <person name="Lindquist E."/>
            <person name="Dockter R.B."/>
            <person name="Adam C."/>
            <person name="Molina H."/>
            <person name="Bunkerborg J."/>
            <person name="Jin E."/>
            <person name="Buchheim M."/>
            <person name="Magnuson J."/>
        </authorList>
    </citation>
    <scope>NUCLEOTIDE SEQUENCE</scope>
    <source>
        <strain evidence="3">CCAP 19/18</strain>
    </source>
</reference>
<evidence type="ECO:0000313" key="3">
    <source>
        <dbReference type="EMBL" id="KAF5843502.1"/>
    </source>
</evidence>
<accession>A0ABQ7H9H6</accession>
<dbReference type="InterPro" id="IPR050266">
    <property type="entry name" value="AB_hydrolase_sf"/>
</dbReference>
<dbReference type="InterPro" id="IPR029058">
    <property type="entry name" value="AB_hydrolase_fold"/>
</dbReference>
<dbReference type="PANTHER" id="PTHR43798:SF31">
    <property type="entry name" value="AB HYDROLASE SUPERFAMILY PROTEIN YCLE"/>
    <property type="match status" value="1"/>
</dbReference>
<dbReference type="EMBL" id="MU069441">
    <property type="protein sequence ID" value="KAF5843502.1"/>
    <property type="molecule type" value="Genomic_DNA"/>
</dbReference>